<dbReference type="Proteomes" id="UP000194218">
    <property type="component" value="Chromosome"/>
</dbReference>
<keyword evidence="1" id="KW-0489">Methyltransferase</keyword>
<dbReference type="PIRSF" id="PIRSF017393">
    <property type="entry name" value="MTase_SAV2177"/>
    <property type="match status" value="1"/>
</dbReference>
<dbReference type="OrthoDB" id="4134439at2"/>
<keyword evidence="1" id="KW-0808">Transferase</keyword>
<keyword evidence="2" id="KW-1185">Reference proteome</keyword>
<gene>
    <name evidence="1" type="ORF">CAG99_09580</name>
</gene>
<dbReference type="InterPro" id="IPR029063">
    <property type="entry name" value="SAM-dependent_MTases_sf"/>
</dbReference>
<dbReference type="RefSeq" id="WP_086158639.1">
    <property type="nucleotide sequence ID" value="NZ_CP021121.1"/>
</dbReference>
<proteinExistence type="predicted"/>
<dbReference type="GO" id="GO:0032259">
    <property type="term" value="P:methylation"/>
    <property type="evidence" value="ECO:0007669"/>
    <property type="project" value="UniProtKB-KW"/>
</dbReference>
<dbReference type="GO" id="GO:0008168">
    <property type="term" value="F:methyltransferase activity"/>
    <property type="evidence" value="ECO:0007669"/>
    <property type="project" value="UniProtKB-KW"/>
</dbReference>
<dbReference type="Pfam" id="PF04672">
    <property type="entry name" value="Methyltransf_19"/>
    <property type="match status" value="1"/>
</dbReference>
<protein>
    <submittedName>
        <fullName evidence="1">SAM-dependent methyltransferase</fullName>
    </submittedName>
</protein>
<dbReference type="Gene3D" id="3.40.50.150">
    <property type="entry name" value="Vaccinia Virus protein VP39"/>
    <property type="match status" value="1"/>
</dbReference>
<evidence type="ECO:0000313" key="2">
    <source>
        <dbReference type="Proteomes" id="UP000194218"/>
    </source>
</evidence>
<dbReference type="EMBL" id="CP021121">
    <property type="protein sequence ID" value="ARQ69079.1"/>
    <property type="molecule type" value="Genomic_DNA"/>
</dbReference>
<dbReference type="InterPro" id="IPR006764">
    <property type="entry name" value="SAM_dep_MeTrfase_SAV2177_type"/>
</dbReference>
<reference evidence="1 2" key="1">
    <citation type="submission" date="2017-05" db="EMBL/GenBank/DDBJ databases">
        <title>Complete genome sequence of Streptomyces sp. SCSIO 03032 revealed the diverse biosynthetic pathways for its bioactive secondary metabolites.</title>
        <authorList>
            <person name="Ma L."/>
            <person name="Zhu Y."/>
            <person name="Zhang W."/>
            <person name="Zhang G."/>
            <person name="Tian X."/>
            <person name="Zhang S."/>
            <person name="Zhang C."/>
        </authorList>
    </citation>
    <scope>NUCLEOTIDE SEQUENCE [LARGE SCALE GENOMIC DNA]</scope>
    <source>
        <strain evidence="1 2">SCSIO 03032</strain>
    </source>
</reference>
<sequence>MTDEDGTLPGIDVTRPSIARVYDYLLGGKDNYVVDRELGDVFIKKIPGARIIAYDNRRALVRAVREMSRAGVRQFIDVGSGLPTADNVHQVARRHAEDPRVVYVDNDPMALAHARALLEGDGLTTVIDADLRDPAGIRDHEATRELLDLDEPVAVVLSGILHHLNDDEDPAGVMRFWRESVAPGSFFLITHFRRAEGTEAARLEEILQSSLGRGRWRTDEELHALFDGLTLLAPGIVPSARWRPEPGAENAELTSWQLLIATGLAVTP</sequence>
<name>A0A1W7CWL4_9ACTN</name>
<accession>A0A1W7CWL4</accession>
<evidence type="ECO:0000313" key="1">
    <source>
        <dbReference type="EMBL" id="ARQ69079.1"/>
    </source>
</evidence>
<dbReference type="AlphaFoldDB" id="A0A1W7CWL4"/>
<dbReference type="SUPFAM" id="SSF53335">
    <property type="entry name" value="S-adenosyl-L-methionine-dependent methyltransferases"/>
    <property type="match status" value="1"/>
</dbReference>
<dbReference type="KEGG" id="smao:CAG99_09580"/>
<organism evidence="1 2">
    <name type="scientific">Streptomyces marincola</name>
    <dbReference type="NCBI Taxonomy" id="2878388"/>
    <lineage>
        <taxon>Bacteria</taxon>
        <taxon>Bacillati</taxon>
        <taxon>Actinomycetota</taxon>
        <taxon>Actinomycetes</taxon>
        <taxon>Kitasatosporales</taxon>
        <taxon>Streptomycetaceae</taxon>
        <taxon>Streptomyces</taxon>
    </lineage>
</organism>